<dbReference type="EMBL" id="UINC01081561">
    <property type="protein sequence ID" value="SVC25534.1"/>
    <property type="molecule type" value="Genomic_DNA"/>
</dbReference>
<organism evidence="1">
    <name type="scientific">marine metagenome</name>
    <dbReference type="NCBI Taxonomy" id="408172"/>
    <lineage>
        <taxon>unclassified sequences</taxon>
        <taxon>metagenomes</taxon>
        <taxon>ecological metagenomes</taxon>
    </lineage>
</organism>
<evidence type="ECO:0000313" key="1">
    <source>
        <dbReference type="EMBL" id="SVC25534.1"/>
    </source>
</evidence>
<name>A0A382KKW4_9ZZZZ</name>
<sequence>MNVREHIWNMGIVYSVAVPRPTRTRLETAVLHPLKPGEIHPPHIAFSCRQRPTISQMLQALPGKR</sequence>
<accession>A0A382KKW4</accession>
<reference evidence="1" key="1">
    <citation type="submission" date="2018-05" db="EMBL/GenBank/DDBJ databases">
        <authorList>
            <person name="Lanie J.A."/>
            <person name="Ng W.-L."/>
            <person name="Kazmierczak K.M."/>
            <person name="Andrzejewski T.M."/>
            <person name="Davidsen T.M."/>
            <person name="Wayne K.J."/>
            <person name="Tettelin H."/>
            <person name="Glass J.I."/>
            <person name="Rusch D."/>
            <person name="Podicherti R."/>
            <person name="Tsui H.-C.T."/>
            <person name="Winkler M.E."/>
        </authorList>
    </citation>
    <scope>NUCLEOTIDE SEQUENCE</scope>
</reference>
<proteinExistence type="predicted"/>
<dbReference type="AlphaFoldDB" id="A0A382KKW4"/>
<feature type="non-terminal residue" evidence="1">
    <location>
        <position position="65"/>
    </location>
</feature>
<gene>
    <name evidence="1" type="ORF">METZ01_LOCUS278388</name>
</gene>
<protein>
    <submittedName>
        <fullName evidence="1">Uncharacterized protein</fullName>
    </submittedName>
</protein>